<dbReference type="EMBL" id="DS985253">
    <property type="protein sequence ID" value="EDV21518.1"/>
    <property type="molecule type" value="Genomic_DNA"/>
</dbReference>
<gene>
    <name evidence="11" type="ORF">TRIADDRAFT_60063</name>
</gene>
<dbReference type="SUPFAM" id="SSF81321">
    <property type="entry name" value="Family A G protein-coupled receptor-like"/>
    <property type="match status" value="1"/>
</dbReference>
<dbReference type="CTD" id="6757246"/>
<keyword evidence="12" id="KW-1185">Reference proteome</keyword>
<dbReference type="GO" id="GO:0030425">
    <property type="term" value="C:dendrite"/>
    <property type="evidence" value="ECO:0000318"/>
    <property type="project" value="GO_Central"/>
</dbReference>
<evidence type="ECO:0000256" key="4">
    <source>
        <dbReference type="ARBA" id="ARBA00022989"/>
    </source>
</evidence>
<dbReference type="PROSITE" id="PS50262">
    <property type="entry name" value="G_PROTEIN_RECEP_F1_2"/>
    <property type="match status" value="1"/>
</dbReference>
<feature type="transmembrane region" description="Helical" evidence="9">
    <location>
        <begin position="145"/>
        <end position="174"/>
    </location>
</feature>
<keyword evidence="8" id="KW-0807">Transducer</keyword>
<evidence type="ECO:0000313" key="12">
    <source>
        <dbReference type="Proteomes" id="UP000009022"/>
    </source>
</evidence>
<feature type="transmembrane region" description="Helical" evidence="9">
    <location>
        <begin position="186"/>
        <end position="214"/>
    </location>
</feature>
<dbReference type="InterPro" id="IPR017452">
    <property type="entry name" value="GPCR_Rhodpsn_7TM"/>
</dbReference>
<dbReference type="STRING" id="10228.B3S770"/>
<feature type="transmembrane region" description="Helical" evidence="9">
    <location>
        <begin position="105"/>
        <end position="124"/>
    </location>
</feature>
<organism evidence="11 12">
    <name type="scientific">Trichoplax adhaerens</name>
    <name type="common">Trichoplax reptans</name>
    <dbReference type="NCBI Taxonomy" id="10228"/>
    <lineage>
        <taxon>Eukaryota</taxon>
        <taxon>Metazoa</taxon>
        <taxon>Placozoa</taxon>
        <taxon>Uniplacotomia</taxon>
        <taxon>Trichoplacea</taxon>
        <taxon>Trichoplacidae</taxon>
        <taxon>Trichoplax</taxon>
    </lineage>
</organism>
<dbReference type="GO" id="GO:0030594">
    <property type="term" value="F:neurotransmitter receptor activity"/>
    <property type="evidence" value="ECO:0000318"/>
    <property type="project" value="GO_Central"/>
</dbReference>
<evidence type="ECO:0000313" key="11">
    <source>
        <dbReference type="EMBL" id="EDV21518.1"/>
    </source>
</evidence>
<keyword evidence="4 9" id="KW-1133">Transmembrane helix</keyword>
<evidence type="ECO:0000256" key="3">
    <source>
        <dbReference type="ARBA" id="ARBA00022692"/>
    </source>
</evidence>
<evidence type="ECO:0000256" key="6">
    <source>
        <dbReference type="ARBA" id="ARBA00023136"/>
    </source>
</evidence>
<dbReference type="PRINTS" id="PR00237">
    <property type="entry name" value="GPCRRHODOPSN"/>
</dbReference>
<protein>
    <recommendedName>
        <fullName evidence="10">G-protein coupled receptors family 1 profile domain-containing protein</fullName>
    </recommendedName>
</protein>
<dbReference type="InParanoid" id="B3S770"/>
<dbReference type="Proteomes" id="UP000009022">
    <property type="component" value="Unassembled WGS sequence"/>
</dbReference>
<dbReference type="OMA" id="WIVNIHT"/>
<dbReference type="PhylomeDB" id="B3S770"/>
<dbReference type="GeneID" id="6757246"/>
<keyword evidence="7" id="KW-0675">Receptor</keyword>
<dbReference type="Pfam" id="PF00001">
    <property type="entry name" value="7tm_1"/>
    <property type="match status" value="1"/>
</dbReference>
<dbReference type="GO" id="GO:0045202">
    <property type="term" value="C:synapse"/>
    <property type="evidence" value="ECO:0007669"/>
    <property type="project" value="GOC"/>
</dbReference>
<dbReference type="RefSeq" id="XP_002116118.1">
    <property type="nucleotide sequence ID" value="XM_002116082.1"/>
</dbReference>
<evidence type="ECO:0000256" key="8">
    <source>
        <dbReference type="ARBA" id="ARBA00023224"/>
    </source>
</evidence>
<evidence type="ECO:0000259" key="10">
    <source>
        <dbReference type="PROSITE" id="PS50262"/>
    </source>
</evidence>
<keyword evidence="3 9" id="KW-0812">Transmembrane</keyword>
<dbReference type="GO" id="GO:0005886">
    <property type="term" value="C:plasma membrane"/>
    <property type="evidence" value="ECO:0000318"/>
    <property type="project" value="GO_Central"/>
</dbReference>
<dbReference type="CDD" id="cd00637">
    <property type="entry name" value="7tm_classA_rhodopsin-like"/>
    <property type="match status" value="1"/>
</dbReference>
<dbReference type="InterPro" id="IPR000276">
    <property type="entry name" value="GPCR_Rhodpsn"/>
</dbReference>
<evidence type="ECO:0000256" key="9">
    <source>
        <dbReference type="SAM" id="Phobius"/>
    </source>
</evidence>
<sequence length="338" mass="38773">MDALTTTAINVTTLPPSDGNQTGNGTIRQAYFGTIYVYGAITATTTLTNTVMLCFIIFERKLHTMSNWILASMFCVGIVYALVYLFPRWVMFVPWRLFNSYACQILPLVGSALIINFNLHLVLVSLDRYCCVIFPFHYNMPQAPIIVRTSILAAWVISFIIAFMPLCTFLVPVIGKCSDQLNTRSFHIYTLVAFIMLFYLPLFMLCVVYSRILWIVNIHTQRRNEILAQSNFMPASVIRRNLRAITYTAILIGFFMAFWLPALIQYAVLFPTVHLGLDKLNIQLGEIFRYLSLAYPAISPLLYAYFTPTLRSEIYKKLTSRICQNSYKSSRSIYPEYS</sequence>
<proteinExistence type="predicted"/>
<feature type="transmembrane region" description="Helical" evidence="9">
    <location>
        <begin position="287"/>
        <end position="306"/>
    </location>
</feature>
<evidence type="ECO:0000256" key="5">
    <source>
        <dbReference type="ARBA" id="ARBA00023040"/>
    </source>
</evidence>
<dbReference type="GO" id="GO:0004993">
    <property type="term" value="F:G protein-coupled serotonin receptor activity"/>
    <property type="evidence" value="ECO:0000318"/>
    <property type="project" value="GO_Central"/>
</dbReference>
<keyword evidence="6 9" id="KW-0472">Membrane</keyword>
<dbReference type="AlphaFoldDB" id="B3S770"/>
<dbReference type="PANTHER" id="PTHR24249:SF372">
    <property type="entry name" value="G-PROTEIN COUPLED RECEPTORS FAMILY 1 PROFILE DOMAIN-CONTAINING PROTEIN"/>
    <property type="match status" value="1"/>
</dbReference>
<comment type="subcellular location">
    <subcellularLocation>
        <location evidence="1">Cell membrane</location>
        <topology evidence="1">Multi-pass membrane protein</topology>
    </subcellularLocation>
</comment>
<dbReference type="OrthoDB" id="6435638at2759"/>
<dbReference type="Gene3D" id="1.20.1070.10">
    <property type="entry name" value="Rhodopsin 7-helix transmembrane proteins"/>
    <property type="match status" value="1"/>
</dbReference>
<reference evidence="11 12" key="1">
    <citation type="journal article" date="2008" name="Nature">
        <title>The Trichoplax genome and the nature of placozoans.</title>
        <authorList>
            <person name="Srivastava M."/>
            <person name="Begovic E."/>
            <person name="Chapman J."/>
            <person name="Putnam N.H."/>
            <person name="Hellsten U."/>
            <person name="Kawashima T."/>
            <person name="Kuo A."/>
            <person name="Mitros T."/>
            <person name="Salamov A."/>
            <person name="Carpenter M.L."/>
            <person name="Signorovitch A.Y."/>
            <person name="Moreno M.A."/>
            <person name="Kamm K."/>
            <person name="Grimwood J."/>
            <person name="Schmutz J."/>
            <person name="Shapiro H."/>
            <person name="Grigoriev I.V."/>
            <person name="Buss L.W."/>
            <person name="Schierwater B."/>
            <person name="Dellaporta S.L."/>
            <person name="Rokhsar D.S."/>
        </authorList>
    </citation>
    <scope>NUCLEOTIDE SEQUENCE [LARGE SCALE GENOMIC DNA]</scope>
    <source>
        <strain evidence="11 12">Grell-BS-1999</strain>
    </source>
</reference>
<dbReference type="GO" id="GO:0007187">
    <property type="term" value="P:G protein-coupled receptor signaling pathway, coupled to cyclic nucleotide second messenger"/>
    <property type="evidence" value="ECO:0000318"/>
    <property type="project" value="GO_Central"/>
</dbReference>
<dbReference type="FunCoup" id="B3S770">
    <property type="interactions" value="100"/>
</dbReference>
<accession>B3S770</accession>
<dbReference type="GO" id="GO:0007268">
    <property type="term" value="P:chemical synaptic transmission"/>
    <property type="evidence" value="ECO:0000318"/>
    <property type="project" value="GO_Central"/>
</dbReference>
<evidence type="ECO:0000256" key="2">
    <source>
        <dbReference type="ARBA" id="ARBA00022475"/>
    </source>
</evidence>
<keyword evidence="5" id="KW-0297">G-protein coupled receptor</keyword>
<evidence type="ECO:0000256" key="1">
    <source>
        <dbReference type="ARBA" id="ARBA00004651"/>
    </source>
</evidence>
<feature type="transmembrane region" description="Helical" evidence="9">
    <location>
        <begin position="65"/>
        <end position="85"/>
    </location>
</feature>
<keyword evidence="2" id="KW-1003">Cell membrane</keyword>
<dbReference type="FunFam" id="1.20.1070.10:FF:000461">
    <property type="entry name" value="D(5)-like dopamine receptor"/>
    <property type="match status" value="1"/>
</dbReference>
<dbReference type="PANTHER" id="PTHR24249">
    <property type="entry name" value="HISTAMINE RECEPTOR-RELATED G-PROTEIN COUPLED RECEPTOR"/>
    <property type="match status" value="1"/>
</dbReference>
<name>B3S770_TRIAD</name>
<dbReference type="KEGG" id="tad:TRIADDRAFT_60063"/>
<dbReference type="HOGENOM" id="CLU_009579_5_0_1"/>
<dbReference type="InterPro" id="IPR050569">
    <property type="entry name" value="TAAR"/>
</dbReference>
<feature type="transmembrane region" description="Helical" evidence="9">
    <location>
        <begin position="244"/>
        <end position="267"/>
    </location>
</feature>
<evidence type="ECO:0000256" key="7">
    <source>
        <dbReference type="ARBA" id="ARBA00023170"/>
    </source>
</evidence>
<feature type="transmembrane region" description="Helical" evidence="9">
    <location>
        <begin position="35"/>
        <end position="58"/>
    </location>
</feature>
<feature type="domain" description="G-protein coupled receptors family 1 profile" evidence="10">
    <location>
        <begin position="48"/>
        <end position="303"/>
    </location>
</feature>
<dbReference type="eggNOG" id="KOG3656">
    <property type="taxonomic scope" value="Eukaryota"/>
</dbReference>